<accession>A0A0F3IV36</accession>
<keyword evidence="2" id="KW-0808">Transferase</keyword>
<dbReference type="InterPro" id="IPR051199">
    <property type="entry name" value="LPS_LOS_Heptosyltrfase"/>
</dbReference>
<dbReference type="GO" id="GO:0009244">
    <property type="term" value="P:lipopolysaccharide core region biosynthetic process"/>
    <property type="evidence" value="ECO:0007669"/>
    <property type="project" value="TreeGrafter"/>
</dbReference>
<dbReference type="GO" id="GO:0008713">
    <property type="term" value="F:ADP-heptose-lipopolysaccharide heptosyltransferase activity"/>
    <property type="evidence" value="ECO:0007669"/>
    <property type="project" value="TreeGrafter"/>
</dbReference>
<evidence type="ECO:0000313" key="4">
    <source>
        <dbReference type="Proteomes" id="UP000033774"/>
    </source>
</evidence>
<sequence length="350" mass="38544">MSRLRRLLGLEIVAETILVHGKDQPIGDAFIQAGFFHALRCLYPNARITFAVSLGGSAYADSLKSVMAPYLDEVLTHQGLSLDRRALHPLSPRPLAGRRFDLVIDLEKVWWQTLILRRVRHKCFVSASKHFLFSHCWPRDWRKPVHLSAQYLMLLDALGGSPTADLPPPDFRCPDRMAQAAALLPHGPKYVGLVPGAGDRGKCWPLERYFAVARALSAGGLTPVFLLGPAEADLVPVVQEAFETPLLPAWIQHADRPAEFHPAFSSPLMTVALGRQLCAAVTNDCGMAHMLAAANTPLLTLFGYTNPKKYRPLSGISEVLSARQYGTINPEAIPVGDVLPRIERLVAHYS</sequence>
<dbReference type="Proteomes" id="UP000033774">
    <property type="component" value="Unassembled WGS sequence"/>
</dbReference>
<name>A0A0F3IV36_9PROT</name>
<gene>
    <name evidence="3" type="ORF">VZ95_05030</name>
</gene>
<keyword evidence="4" id="KW-1185">Reference proteome</keyword>
<dbReference type="GO" id="GO:0005829">
    <property type="term" value="C:cytosol"/>
    <property type="evidence" value="ECO:0007669"/>
    <property type="project" value="TreeGrafter"/>
</dbReference>
<dbReference type="PANTHER" id="PTHR30160:SF1">
    <property type="entry name" value="LIPOPOLYSACCHARIDE 1,2-N-ACETYLGLUCOSAMINETRANSFERASE-RELATED"/>
    <property type="match status" value="1"/>
</dbReference>
<evidence type="ECO:0000256" key="1">
    <source>
        <dbReference type="ARBA" id="ARBA00022676"/>
    </source>
</evidence>
<dbReference type="Gene3D" id="3.40.50.2000">
    <property type="entry name" value="Glycogen Phosphorylase B"/>
    <property type="match status" value="2"/>
</dbReference>
<dbReference type="EMBL" id="LAJY01000097">
    <property type="protein sequence ID" value="KJV10423.1"/>
    <property type="molecule type" value="Genomic_DNA"/>
</dbReference>
<evidence type="ECO:0000313" key="3">
    <source>
        <dbReference type="EMBL" id="KJV10423.1"/>
    </source>
</evidence>
<dbReference type="Pfam" id="PF01075">
    <property type="entry name" value="Glyco_transf_9"/>
    <property type="match status" value="1"/>
</dbReference>
<keyword evidence="1" id="KW-0328">Glycosyltransferase</keyword>
<reference evidence="3 4" key="1">
    <citation type="submission" date="2015-03" db="EMBL/GenBank/DDBJ databases">
        <title>Draft genome sequence of Elstera litoralis.</title>
        <authorList>
            <person name="Rahalkar M.C."/>
            <person name="Dhakephalkar P.K."/>
            <person name="Pore S.D."/>
            <person name="Arora P."/>
            <person name="Kapse N.G."/>
            <person name="Pandit P.S."/>
        </authorList>
    </citation>
    <scope>NUCLEOTIDE SEQUENCE [LARGE SCALE GENOMIC DNA]</scope>
    <source>
        <strain evidence="3 4">Dia-1</strain>
    </source>
</reference>
<dbReference type="PANTHER" id="PTHR30160">
    <property type="entry name" value="TETRAACYLDISACCHARIDE 4'-KINASE-RELATED"/>
    <property type="match status" value="1"/>
</dbReference>
<comment type="caution">
    <text evidence="3">The sequence shown here is derived from an EMBL/GenBank/DDBJ whole genome shotgun (WGS) entry which is preliminary data.</text>
</comment>
<dbReference type="AlphaFoldDB" id="A0A0F3IV36"/>
<organism evidence="3 4">
    <name type="scientific">Elstera litoralis</name>
    <dbReference type="NCBI Taxonomy" id="552518"/>
    <lineage>
        <taxon>Bacteria</taxon>
        <taxon>Pseudomonadati</taxon>
        <taxon>Pseudomonadota</taxon>
        <taxon>Alphaproteobacteria</taxon>
        <taxon>Rhodospirillales</taxon>
        <taxon>Rhodospirillaceae</taxon>
        <taxon>Elstera</taxon>
    </lineage>
</organism>
<dbReference type="SUPFAM" id="SSF53756">
    <property type="entry name" value="UDP-Glycosyltransferase/glycogen phosphorylase"/>
    <property type="match status" value="1"/>
</dbReference>
<evidence type="ECO:0008006" key="5">
    <source>
        <dbReference type="Google" id="ProtNLM"/>
    </source>
</evidence>
<dbReference type="InterPro" id="IPR002201">
    <property type="entry name" value="Glyco_trans_9"/>
</dbReference>
<protein>
    <recommendedName>
        <fullName evidence="5">ADP-heptose--LPS heptosyltransferase</fullName>
    </recommendedName>
</protein>
<dbReference type="RefSeq" id="WP_045774896.1">
    <property type="nucleotide sequence ID" value="NZ_LAJY01000097.1"/>
</dbReference>
<dbReference type="CDD" id="cd03789">
    <property type="entry name" value="GT9_LPS_heptosyltransferase"/>
    <property type="match status" value="1"/>
</dbReference>
<proteinExistence type="predicted"/>
<dbReference type="OrthoDB" id="7158927at2"/>
<evidence type="ECO:0000256" key="2">
    <source>
        <dbReference type="ARBA" id="ARBA00022679"/>
    </source>
</evidence>